<dbReference type="InterPro" id="IPR053151">
    <property type="entry name" value="RNase_H-like"/>
</dbReference>
<protein>
    <recommendedName>
        <fullName evidence="3">RNase H type-1 domain-containing protein</fullName>
    </recommendedName>
</protein>
<gene>
    <name evidence="1" type="ORF">V6N12_007112</name>
</gene>
<evidence type="ECO:0008006" key="3">
    <source>
        <dbReference type="Google" id="ProtNLM"/>
    </source>
</evidence>
<comment type="caution">
    <text evidence="1">The sequence shown here is derived from an EMBL/GenBank/DDBJ whole genome shotgun (WGS) entry which is preliminary data.</text>
</comment>
<reference evidence="1 2" key="1">
    <citation type="journal article" date="2024" name="G3 (Bethesda)">
        <title>Genome assembly of Hibiscus sabdariffa L. provides insights into metabolisms of medicinal natural products.</title>
        <authorList>
            <person name="Kim T."/>
        </authorList>
    </citation>
    <scope>NUCLEOTIDE SEQUENCE [LARGE SCALE GENOMIC DNA]</scope>
    <source>
        <strain evidence="1">TK-2024</strain>
        <tissue evidence="1">Old leaves</tissue>
    </source>
</reference>
<proteinExistence type="predicted"/>
<evidence type="ECO:0000313" key="1">
    <source>
        <dbReference type="EMBL" id="KAK8568564.1"/>
    </source>
</evidence>
<name>A0ABR2F0V2_9ROSI</name>
<dbReference type="PANTHER" id="PTHR47723">
    <property type="entry name" value="OS05G0353850 PROTEIN"/>
    <property type="match status" value="1"/>
</dbReference>
<keyword evidence="2" id="KW-1185">Reference proteome</keyword>
<dbReference type="PANTHER" id="PTHR47723:SF19">
    <property type="entry name" value="POLYNUCLEOTIDYL TRANSFERASE, RIBONUCLEASE H-LIKE SUPERFAMILY PROTEIN"/>
    <property type="match status" value="1"/>
</dbReference>
<accession>A0ABR2F0V2</accession>
<dbReference type="EMBL" id="JBBPBM010000009">
    <property type="protein sequence ID" value="KAK8568564.1"/>
    <property type="molecule type" value="Genomic_DNA"/>
</dbReference>
<sequence>MGNGIGRCCISYSYLQQSPISLISFVRMLFLEQISYFGGMNANFFSFAIEDWILMNIKSNLLFPGTDIPWKILFASIIWQVWKHRNLFIFHGESLNNASLLHLNQSWARHYNSVPTLTPHPRSHPQFEAIQWQLAPSGWLTLNVDGSFQPSSSMGSTGGLLRDHEGRWIMGFKNSLVLRNRFMSNSGGFWTVYALLWPMVLNEFNARPIVLKLLTLSILLMPPIDPLLLSDPFPTFFLEHGMWNLF</sequence>
<evidence type="ECO:0000313" key="2">
    <source>
        <dbReference type="Proteomes" id="UP001472677"/>
    </source>
</evidence>
<organism evidence="1 2">
    <name type="scientific">Hibiscus sabdariffa</name>
    <name type="common">roselle</name>
    <dbReference type="NCBI Taxonomy" id="183260"/>
    <lineage>
        <taxon>Eukaryota</taxon>
        <taxon>Viridiplantae</taxon>
        <taxon>Streptophyta</taxon>
        <taxon>Embryophyta</taxon>
        <taxon>Tracheophyta</taxon>
        <taxon>Spermatophyta</taxon>
        <taxon>Magnoliopsida</taxon>
        <taxon>eudicotyledons</taxon>
        <taxon>Gunneridae</taxon>
        <taxon>Pentapetalae</taxon>
        <taxon>rosids</taxon>
        <taxon>malvids</taxon>
        <taxon>Malvales</taxon>
        <taxon>Malvaceae</taxon>
        <taxon>Malvoideae</taxon>
        <taxon>Hibiscus</taxon>
    </lineage>
</organism>
<dbReference type="Proteomes" id="UP001472677">
    <property type="component" value="Unassembled WGS sequence"/>
</dbReference>